<name>A0A1L8QXB4_9ENTE</name>
<organism evidence="2 3">
    <name type="scientific">Enterococcus aquimarinus</name>
    <dbReference type="NCBI Taxonomy" id="328396"/>
    <lineage>
        <taxon>Bacteria</taxon>
        <taxon>Bacillati</taxon>
        <taxon>Bacillota</taxon>
        <taxon>Bacilli</taxon>
        <taxon>Lactobacillales</taxon>
        <taxon>Enterococcaceae</taxon>
        <taxon>Enterococcus</taxon>
    </lineage>
</organism>
<keyword evidence="3" id="KW-1185">Reference proteome</keyword>
<evidence type="ECO:0000313" key="2">
    <source>
        <dbReference type="EMBL" id="OJG12148.1"/>
    </source>
</evidence>
<proteinExistence type="predicted"/>
<feature type="signal peptide" evidence="1">
    <location>
        <begin position="1"/>
        <end position="22"/>
    </location>
</feature>
<comment type="caution">
    <text evidence="2">The sequence shown here is derived from an EMBL/GenBank/DDBJ whole genome shotgun (WGS) entry which is preliminary data.</text>
</comment>
<evidence type="ECO:0000256" key="1">
    <source>
        <dbReference type="SAM" id="SignalP"/>
    </source>
</evidence>
<evidence type="ECO:0000313" key="3">
    <source>
        <dbReference type="Proteomes" id="UP000182149"/>
    </source>
</evidence>
<sequence length="199" mass="22444">MRRLVMKKIILCLGIVLSLDLAGCRNQDDGKNPTDSSEVNLEYSKIIGSTTDVSISLAEKDVPVSSENKETNNIVGSSESTISVDTTELTHEQVMEWLTVIADEYKIAIDRTDLDYEIEPFPIENLPLRETNSIYYITRFNSYGDIFYISRINSSGKLEIEINTLNPTTPDGGRFYIYRTISSEFMDVSGVQSFINSRN</sequence>
<gene>
    <name evidence="2" type="ORF">RU93_GL000078</name>
</gene>
<dbReference type="Proteomes" id="UP000182149">
    <property type="component" value="Unassembled WGS sequence"/>
</dbReference>
<keyword evidence="1" id="KW-0732">Signal</keyword>
<protein>
    <submittedName>
        <fullName evidence="2">Uncharacterized protein</fullName>
    </submittedName>
</protein>
<dbReference type="EMBL" id="JXKD01000001">
    <property type="protein sequence ID" value="OJG12148.1"/>
    <property type="molecule type" value="Genomic_DNA"/>
</dbReference>
<accession>A0A1L8QXB4</accession>
<reference evidence="2 3" key="1">
    <citation type="submission" date="2014-12" db="EMBL/GenBank/DDBJ databases">
        <title>Draft genome sequences of 29 type strains of Enterococci.</title>
        <authorList>
            <person name="Zhong Z."/>
            <person name="Sun Z."/>
            <person name="Liu W."/>
            <person name="Zhang W."/>
            <person name="Zhang H."/>
        </authorList>
    </citation>
    <scope>NUCLEOTIDE SEQUENCE [LARGE SCALE GENOMIC DNA]</scope>
    <source>
        <strain evidence="2 3">DSM 17690</strain>
    </source>
</reference>
<feature type="chain" id="PRO_5039669569" evidence="1">
    <location>
        <begin position="23"/>
        <end position="199"/>
    </location>
</feature>
<dbReference type="AlphaFoldDB" id="A0A1L8QXB4"/>